<dbReference type="Proteomes" id="UP000019149">
    <property type="component" value="Unassembled WGS sequence"/>
</dbReference>
<dbReference type="GeneID" id="36339710"/>
<dbReference type="CTD" id="36339710"/>
<keyword evidence="2" id="KW-1185">Reference proteome</keyword>
<comment type="caution">
    <text evidence="1">The sequence shown here is derived from an EMBL/GenBank/DDBJ whole genome shotgun (WGS) entry which is preliminary data.</text>
</comment>
<protein>
    <submittedName>
        <fullName evidence="1">Uncharacterized protein</fullName>
    </submittedName>
</protein>
<proteinExistence type="predicted"/>
<organism evidence="1 2">
    <name type="scientific">Echinococcus granulosus</name>
    <name type="common">Hydatid tapeworm</name>
    <dbReference type="NCBI Taxonomy" id="6210"/>
    <lineage>
        <taxon>Eukaryota</taxon>
        <taxon>Metazoa</taxon>
        <taxon>Spiralia</taxon>
        <taxon>Lophotrochozoa</taxon>
        <taxon>Platyhelminthes</taxon>
        <taxon>Cestoda</taxon>
        <taxon>Eucestoda</taxon>
        <taxon>Cyclophyllidea</taxon>
        <taxon>Taeniidae</taxon>
        <taxon>Echinococcus</taxon>
        <taxon>Echinococcus granulosus group</taxon>
    </lineage>
</organism>
<name>W6US15_ECHGR</name>
<dbReference type="AlphaFoldDB" id="W6US15"/>
<reference evidence="1 2" key="1">
    <citation type="journal article" date="2013" name="Nat. Genet.">
        <title>The genome of the hydatid tapeworm Echinococcus granulosus.</title>
        <authorList>
            <person name="Zheng H."/>
            <person name="Zhang W."/>
            <person name="Zhang L."/>
            <person name="Zhang Z."/>
            <person name="Li J."/>
            <person name="Lu G."/>
            <person name="Zhu Y."/>
            <person name="Wang Y."/>
            <person name="Huang Y."/>
            <person name="Liu J."/>
            <person name="Kang H."/>
            <person name="Chen J."/>
            <person name="Wang L."/>
            <person name="Chen A."/>
            <person name="Yu S."/>
            <person name="Gao Z."/>
            <person name="Jin L."/>
            <person name="Gu W."/>
            <person name="Wang Z."/>
            <person name="Zhao L."/>
            <person name="Shi B."/>
            <person name="Wen H."/>
            <person name="Lin R."/>
            <person name="Jones M.K."/>
            <person name="Brejova B."/>
            <person name="Vinar T."/>
            <person name="Zhao G."/>
            <person name="McManus D.P."/>
            <person name="Chen Z."/>
            <person name="Zhou Y."/>
            <person name="Wang S."/>
        </authorList>
    </citation>
    <scope>NUCLEOTIDE SEQUENCE [LARGE SCALE GENOMIC DNA]</scope>
</reference>
<dbReference type="KEGG" id="egl:EGR_03995"/>
<dbReference type="RefSeq" id="XP_024352343.1">
    <property type="nucleotide sequence ID" value="XM_024493244.1"/>
</dbReference>
<gene>
    <name evidence="1" type="ORF">EGR_03995</name>
</gene>
<evidence type="ECO:0000313" key="1">
    <source>
        <dbReference type="EMBL" id="EUB61147.1"/>
    </source>
</evidence>
<evidence type="ECO:0000313" key="2">
    <source>
        <dbReference type="Proteomes" id="UP000019149"/>
    </source>
</evidence>
<sequence>MFGNDGGNDNKIQGGRVTQKYDGESKKLLGPFEQVKNKTQKEMDYDLIPKFLDVLYDPIRVHSLAVNMNQQLMIGSVLPQGYLDLKLLNGCAEMTQEKKLKVAHMNKHNHSERKSNNGKKFNFYYEKSPKLECPPALLLIKHLSDISNRRGGEGDNIKSTDTTVKTQMMISALTGKTQMFVSVLVRKPQKKNTSGSSDNKIQAVIPPISNKFIGMKIDKTYFKATIMKEFDGKKLVEEKSNGLKDKLSKQVTQKKTITMWNDTRPKQIKKSTIEVLEVLMELAELREEMLLFNVPSDDIFNWPLSSKKGILRNSATFLHRTKNTFYCFDSKKILTKINIKTPTLLVGTNSPHDSERNVHFRPNVSRQLGFSRFDEAEGISPNGITTYQRKCCRTFNHSRLSLALSKQNSNISSTEVKKVDKLQLNFQLIVTLEMIFSQFIFNLLHVRSQVWYRVRTIVYEALN</sequence>
<accession>W6US15</accession>
<dbReference type="EMBL" id="APAU02000023">
    <property type="protein sequence ID" value="EUB61147.1"/>
    <property type="molecule type" value="Genomic_DNA"/>
</dbReference>